<protein>
    <submittedName>
        <fullName evidence="1">Uncharacterized protein</fullName>
    </submittedName>
</protein>
<name>A0AAV4W5S1_9ARAC</name>
<evidence type="ECO:0000313" key="1">
    <source>
        <dbReference type="EMBL" id="GIY77224.1"/>
    </source>
</evidence>
<proteinExistence type="predicted"/>
<dbReference type="Proteomes" id="UP001054837">
    <property type="component" value="Unassembled WGS sequence"/>
</dbReference>
<gene>
    <name evidence="1" type="ORF">CDAR_198711</name>
</gene>
<keyword evidence="2" id="KW-1185">Reference proteome</keyword>
<evidence type="ECO:0000313" key="2">
    <source>
        <dbReference type="Proteomes" id="UP001054837"/>
    </source>
</evidence>
<sequence>MRDINKNKEEQIFNYEHLLLPRNPTQSLDRTFCSNGYNLARERNRSGRKVNKTEKHAIVLRRHFLGEDPFLLLILGNIHYAGATSGDITTREHHLLPSGCCDNEE</sequence>
<accession>A0AAV4W5S1</accession>
<reference evidence="1 2" key="1">
    <citation type="submission" date="2021-06" db="EMBL/GenBank/DDBJ databases">
        <title>Caerostris darwini draft genome.</title>
        <authorList>
            <person name="Kono N."/>
            <person name="Arakawa K."/>
        </authorList>
    </citation>
    <scope>NUCLEOTIDE SEQUENCE [LARGE SCALE GENOMIC DNA]</scope>
</reference>
<dbReference type="AlphaFoldDB" id="A0AAV4W5S1"/>
<dbReference type="EMBL" id="BPLQ01014084">
    <property type="protein sequence ID" value="GIY77224.1"/>
    <property type="molecule type" value="Genomic_DNA"/>
</dbReference>
<comment type="caution">
    <text evidence="1">The sequence shown here is derived from an EMBL/GenBank/DDBJ whole genome shotgun (WGS) entry which is preliminary data.</text>
</comment>
<organism evidence="1 2">
    <name type="scientific">Caerostris darwini</name>
    <dbReference type="NCBI Taxonomy" id="1538125"/>
    <lineage>
        <taxon>Eukaryota</taxon>
        <taxon>Metazoa</taxon>
        <taxon>Ecdysozoa</taxon>
        <taxon>Arthropoda</taxon>
        <taxon>Chelicerata</taxon>
        <taxon>Arachnida</taxon>
        <taxon>Araneae</taxon>
        <taxon>Araneomorphae</taxon>
        <taxon>Entelegynae</taxon>
        <taxon>Araneoidea</taxon>
        <taxon>Araneidae</taxon>
        <taxon>Caerostris</taxon>
    </lineage>
</organism>